<keyword evidence="2" id="KW-0813">Transport</keyword>
<dbReference type="PANTHER" id="PTHR36923:SF3">
    <property type="entry name" value="FERREDOXIN"/>
    <property type="match status" value="1"/>
</dbReference>
<sequence length="64" mass="6742">MRITADREICMSAGMCVMTAGEFFDQDEGGVVVLACAAVPDDEQARVRLAVGLCPSGAIQVLPR</sequence>
<keyword evidence="10" id="KW-1185">Reference proteome</keyword>
<comment type="cofactor">
    <cofactor evidence="1">
        <name>[3Fe-4S] cluster</name>
        <dbReference type="ChEBI" id="CHEBI:21137"/>
    </cofactor>
</comment>
<evidence type="ECO:0000256" key="6">
    <source>
        <dbReference type="ARBA" id="ARBA00023014"/>
    </source>
</evidence>
<evidence type="ECO:0000256" key="2">
    <source>
        <dbReference type="ARBA" id="ARBA00022448"/>
    </source>
</evidence>
<name>A0A100ZZG8_9MYCO</name>
<dbReference type="GO" id="GO:0046872">
    <property type="term" value="F:metal ion binding"/>
    <property type="evidence" value="ECO:0007669"/>
    <property type="project" value="UniProtKB-KW"/>
</dbReference>
<dbReference type="AlphaFoldDB" id="A0A100ZZG8"/>
<evidence type="ECO:0000256" key="7">
    <source>
        <dbReference type="ARBA" id="ARBA00023291"/>
    </source>
</evidence>
<keyword evidence="7" id="KW-0003">3Fe-4S</keyword>
<dbReference type="SUPFAM" id="SSF54862">
    <property type="entry name" value="4Fe-4S ferredoxins"/>
    <property type="match status" value="1"/>
</dbReference>
<evidence type="ECO:0000256" key="4">
    <source>
        <dbReference type="ARBA" id="ARBA00022982"/>
    </source>
</evidence>
<evidence type="ECO:0000313" key="9">
    <source>
        <dbReference type="EMBL" id="KUI06415.1"/>
    </source>
</evidence>
<dbReference type="Proteomes" id="UP000053707">
    <property type="component" value="Unassembled WGS sequence"/>
</dbReference>
<dbReference type="InterPro" id="IPR010693">
    <property type="entry name" value="Divergent_4Fe-4S_mono-cluster"/>
</dbReference>
<organism evidence="9 10">
    <name type="scientific">Mycobacterium lehmannii</name>
    <dbReference type="NCBI Taxonomy" id="2048550"/>
    <lineage>
        <taxon>Bacteria</taxon>
        <taxon>Bacillati</taxon>
        <taxon>Actinomycetota</taxon>
        <taxon>Actinomycetes</taxon>
        <taxon>Mycobacteriales</taxon>
        <taxon>Mycobacteriaceae</taxon>
        <taxon>Mycobacterium</taxon>
    </lineage>
</organism>
<protein>
    <submittedName>
        <fullName evidence="9">Ferredoxin</fullName>
    </submittedName>
</protein>
<comment type="caution">
    <text evidence="9">The sequence shown here is derived from an EMBL/GenBank/DDBJ whole genome shotgun (WGS) entry which is preliminary data.</text>
</comment>
<dbReference type="Gene3D" id="3.30.70.20">
    <property type="match status" value="1"/>
</dbReference>
<dbReference type="Pfam" id="PF06902">
    <property type="entry name" value="Fer4_19"/>
    <property type="match status" value="1"/>
</dbReference>
<evidence type="ECO:0000256" key="3">
    <source>
        <dbReference type="ARBA" id="ARBA00022723"/>
    </source>
</evidence>
<keyword evidence="5" id="KW-0408">Iron</keyword>
<gene>
    <name evidence="9" type="ORF">AU192_08235</name>
</gene>
<keyword evidence="3" id="KW-0479">Metal-binding</keyword>
<feature type="domain" description="Divergent 4Fe-4S mono-cluster" evidence="8">
    <location>
        <begin position="1"/>
        <end position="62"/>
    </location>
</feature>
<dbReference type="RefSeq" id="WP_064400059.1">
    <property type="nucleotide sequence ID" value="NZ_LQIR01000069.1"/>
</dbReference>
<accession>A0A100ZZG8</accession>
<evidence type="ECO:0000256" key="1">
    <source>
        <dbReference type="ARBA" id="ARBA00001927"/>
    </source>
</evidence>
<evidence type="ECO:0000256" key="5">
    <source>
        <dbReference type="ARBA" id="ARBA00023004"/>
    </source>
</evidence>
<dbReference type="InterPro" id="IPR051269">
    <property type="entry name" value="Fe-S_cluster_ET"/>
</dbReference>
<evidence type="ECO:0000313" key="10">
    <source>
        <dbReference type="Proteomes" id="UP000053707"/>
    </source>
</evidence>
<keyword evidence="6" id="KW-0411">Iron-sulfur</keyword>
<dbReference type="EMBL" id="LQIR01000069">
    <property type="protein sequence ID" value="KUI06415.1"/>
    <property type="molecule type" value="Genomic_DNA"/>
</dbReference>
<keyword evidence="4" id="KW-0249">Electron transport</keyword>
<evidence type="ECO:0000259" key="8">
    <source>
        <dbReference type="Pfam" id="PF06902"/>
    </source>
</evidence>
<dbReference type="GO" id="GO:0051538">
    <property type="term" value="F:3 iron, 4 sulfur cluster binding"/>
    <property type="evidence" value="ECO:0007669"/>
    <property type="project" value="UniProtKB-KW"/>
</dbReference>
<reference evidence="9 10" key="1">
    <citation type="submission" date="2016-01" db="EMBL/GenBank/DDBJ databases">
        <authorList>
            <consortium name="TB Trials Study Group"/>
            <person name="Sutton G."/>
            <person name="Brinkac L."/>
            <person name="Sanka R."/>
            <person name="Adams M."/>
            <person name="Lau E.L."/>
            <person name="Macaden R."/>
            <person name="Grewal H.M.S."/>
        </authorList>
    </citation>
    <scope>NUCLEOTIDE SEQUENCE [LARGE SCALE GENOMIC DNA]</scope>
    <source>
        <strain evidence="9 10">IS-1744</strain>
    </source>
</reference>
<dbReference type="PANTHER" id="PTHR36923">
    <property type="entry name" value="FERREDOXIN"/>
    <property type="match status" value="1"/>
</dbReference>
<proteinExistence type="predicted"/>